<comment type="caution">
    <text evidence="3">The sequence shown here is derived from an EMBL/GenBank/DDBJ whole genome shotgun (WGS) entry which is preliminary data.</text>
</comment>
<evidence type="ECO:0000313" key="3">
    <source>
        <dbReference type="EMBL" id="MBO0517659.1"/>
    </source>
</evidence>
<dbReference type="AlphaFoldDB" id="A0A939FGG2"/>
<dbReference type="RefSeq" id="WP_206969563.1">
    <property type="nucleotide sequence ID" value="NZ_JAFLRJ010000742.1"/>
</dbReference>
<keyword evidence="1" id="KW-0560">Oxidoreductase</keyword>
<dbReference type="InterPro" id="IPR036812">
    <property type="entry name" value="NAD(P)_OxRdtase_dom_sf"/>
</dbReference>
<name>A0A939FGG2_9ACTN</name>
<dbReference type="GO" id="GO:0016491">
    <property type="term" value="F:oxidoreductase activity"/>
    <property type="evidence" value="ECO:0007669"/>
    <property type="project" value="UniProtKB-KW"/>
</dbReference>
<keyword evidence="4" id="KW-1185">Reference proteome</keyword>
<protein>
    <submittedName>
        <fullName evidence="3">Aldo/keto reductase</fullName>
    </submittedName>
</protein>
<reference evidence="3" key="1">
    <citation type="submission" date="2021-03" db="EMBL/GenBank/DDBJ databases">
        <title>Streptomyces poriferae sp. nov., a novel marine sponge-derived Actinobacteria species with anti-MRSA activity.</title>
        <authorList>
            <person name="Sandoval-Powers M."/>
            <person name="Kralova S."/>
            <person name="Nguyen G.-S."/>
            <person name="Fawwal D."/>
            <person name="Degnes K."/>
            <person name="Klinkenberg G."/>
            <person name="Sletta H."/>
            <person name="Wentzel A."/>
            <person name="Liles M.R."/>
        </authorList>
    </citation>
    <scope>NUCLEOTIDE SEQUENCE</scope>
    <source>
        <strain evidence="3">DSM 41794</strain>
    </source>
</reference>
<dbReference type="Proteomes" id="UP000664167">
    <property type="component" value="Unassembled WGS sequence"/>
</dbReference>
<dbReference type="InterPro" id="IPR050523">
    <property type="entry name" value="AKR_Detox_Biosynth"/>
</dbReference>
<dbReference type="Pfam" id="PF00248">
    <property type="entry name" value="Aldo_ket_red"/>
    <property type="match status" value="1"/>
</dbReference>
<dbReference type="PANTHER" id="PTHR43364:SF4">
    <property type="entry name" value="NAD(P)-LINKED OXIDOREDUCTASE SUPERFAMILY PROTEIN"/>
    <property type="match status" value="1"/>
</dbReference>
<gene>
    <name evidence="3" type="ORF">J0695_38800</name>
</gene>
<dbReference type="PANTHER" id="PTHR43364">
    <property type="entry name" value="NADH-SPECIFIC METHYLGLYOXAL REDUCTASE-RELATED"/>
    <property type="match status" value="1"/>
</dbReference>
<dbReference type="InterPro" id="IPR023210">
    <property type="entry name" value="NADP_OxRdtase_dom"/>
</dbReference>
<dbReference type="EMBL" id="JAFLRJ010000742">
    <property type="protein sequence ID" value="MBO0517659.1"/>
    <property type="molecule type" value="Genomic_DNA"/>
</dbReference>
<dbReference type="SUPFAM" id="SSF51430">
    <property type="entry name" value="NAD(P)-linked oxidoreductase"/>
    <property type="match status" value="1"/>
</dbReference>
<sequence>RTLSRDGSPEHIRRSADASLRRLGIDVIDLYYLHRVDPAVPLDESWGALADLVRQGKVRHLG</sequence>
<dbReference type="Gene3D" id="3.20.20.100">
    <property type="entry name" value="NADP-dependent oxidoreductase domain"/>
    <property type="match status" value="1"/>
</dbReference>
<accession>A0A939FGG2</accession>
<evidence type="ECO:0000256" key="1">
    <source>
        <dbReference type="ARBA" id="ARBA00023002"/>
    </source>
</evidence>
<evidence type="ECO:0000259" key="2">
    <source>
        <dbReference type="Pfam" id="PF00248"/>
    </source>
</evidence>
<feature type="non-terminal residue" evidence="3">
    <location>
        <position position="1"/>
    </location>
</feature>
<dbReference type="GO" id="GO:0005829">
    <property type="term" value="C:cytosol"/>
    <property type="evidence" value="ECO:0007669"/>
    <property type="project" value="TreeGrafter"/>
</dbReference>
<feature type="non-terminal residue" evidence="3">
    <location>
        <position position="62"/>
    </location>
</feature>
<feature type="domain" description="NADP-dependent oxidoreductase" evidence="2">
    <location>
        <begin position="4"/>
        <end position="62"/>
    </location>
</feature>
<evidence type="ECO:0000313" key="4">
    <source>
        <dbReference type="Proteomes" id="UP000664167"/>
    </source>
</evidence>
<proteinExistence type="predicted"/>
<organism evidence="3 4">
    <name type="scientific">Streptomyces beijiangensis</name>
    <dbReference type="NCBI Taxonomy" id="163361"/>
    <lineage>
        <taxon>Bacteria</taxon>
        <taxon>Bacillati</taxon>
        <taxon>Actinomycetota</taxon>
        <taxon>Actinomycetes</taxon>
        <taxon>Kitasatosporales</taxon>
        <taxon>Streptomycetaceae</taxon>
        <taxon>Streptomyces</taxon>
    </lineage>
</organism>